<evidence type="ECO:0000313" key="1">
    <source>
        <dbReference type="EMBL" id="HIY89235.1"/>
    </source>
</evidence>
<keyword evidence="1" id="KW-0121">Carboxypeptidase</keyword>
<comment type="caution">
    <text evidence="1">The sequence shown here is derived from an EMBL/GenBank/DDBJ whole genome shotgun (WGS) entry which is preliminary data.</text>
</comment>
<gene>
    <name evidence="1" type="ORF">H9824_11115</name>
</gene>
<dbReference type="SUPFAM" id="SSF49464">
    <property type="entry name" value="Carboxypeptidase regulatory domain-like"/>
    <property type="match status" value="1"/>
</dbReference>
<dbReference type="Proteomes" id="UP000886851">
    <property type="component" value="Unassembled WGS sequence"/>
</dbReference>
<accession>A0A9D1ZIZ7</accession>
<reference evidence="1" key="1">
    <citation type="journal article" date="2021" name="PeerJ">
        <title>Extensive microbial diversity within the chicken gut microbiome revealed by metagenomics and culture.</title>
        <authorList>
            <person name="Gilroy R."/>
            <person name="Ravi A."/>
            <person name="Getino M."/>
            <person name="Pursley I."/>
            <person name="Horton D.L."/>
            <person name="Alikhan N.F."/>
            <person name="Baker D."/>
            <person name="Gharbi K."/>
            <person name="Hall N."/>
            <person name="Watson M."/>
            <person name="Adriaenssens E.M."/>
            <person name="Foster-Nyarko E."/>
            <person name="Jarju S."/>
            <person name="Secka A."/>
            <person name="Antonio M."/>
            <person name="Oren A."/>
            <person name="Chaudhuri R.R."/>
            <person name="La Ragione R."/>
            <person name="Hildebrand F."/>
            <person name="Pallen M.J."/>
        </authorList>
    </citation>
    <scope>NUCLEOTIDE SEQUENCE</scope>
    <source>
        <strain evidence="1">Gambia2-208</strain>
    </source>
</reference>
<dbReference type="GO" id="GO:0004180">
    <property type="term" value="F:carboxypeptidase activity"/>
    <property type="evidence" value="ECO:0007669"/>
    <property type="project" value="UniProtKB-KW"/>
</dbReference>
<reference evidence="1" key="2">
    <citation type="submission" date="2021-04" db="EMBL/GenBank/DDBJ databases">
        <authorList>
            <person name="Gilroy R."/>
        </authorList>
    </citation>
    <scope>NUCLEOTIDE SEQUENCE</scope>
    <source>
        <strain evidence="1">Gambia2-208</strain>
    </source>
</reference>
<dbReference type="Pfam" id="PF13620">
    <property type="entry name" value="CarboxypepD_reg"/>
    <property type="match status" value="1"/>
</dbReference>
<evidence type="ECO:0000313" key="2">
    <source>
        <dbReference type="Proteomes" id="UP000886851"/>
    </source>
</evidence>
<proteinExistence type="predicted"/>
<dbReference type="EMBL" id="DXCV01000077">
    <property type="protein sequence ID" value="HIY89235.1"/>
    <property type="molecule type" value="Genomic_DNA"/>
</dbReference>
<dbReference type="InterPro" id="IPR008969">
    <property type="entry name" value="CarboxyPept-like_regulatory"/>
</dbReference>
<sequence>MLIILWTIGLCGCLSAQVKGVVRSDKGEPLAGAMVKAVDADGGVLAYAIADGEGRYRLLLEPLPEPLRLVFSCMGYETLERTVDDLAQLVDVRLREKAFELKELVVRVPPVRALGDTLLYDVASFRSQSDRSIEDVIKRLPGIRVENDGRIYYNGEAINKFYIENLDLLGGRYAIATRNISPDDIASVSVYENHQPVQALKDLKVSDRAALNLTLKRQRMLKPIGYVKGGAGWGEEMKWQGELFGMLVSPKNQTLVTAKGNNFGETYRNETQQLIGDLFDTKTLAYGLFSQMPFGEAQIPRSRYLENRSATASVNTLQKLREHLTLTFTADYIRDKDSYRNSRVTEYYATGEQPVRVAEDSRSRLGGHEANASLKVENNAPACYVFNELRFKGRFNANDYRLSQTLPMEQSLRNRDFNVSNQFSAVFRRERRVYEVRSLVSVSHTPSNVLRASIPSRDSLLVSQSAEGLSFHTLESTGFSWLAGPHASVGTDLSFESFYETFRSDGWPGAAAGERYVNDDSGYKLVTSAEPYFQWKGDWVTWRASVPVRMHDLRYRDVRGGDLYSLHKPYVEFRTSFHLFLPRNVKAMIEGGRRYSLGGMEDFAVRPVYVSYRQRSTIGAGVLGVRRSDYVSASVRYRNAVEGLFCSLRGMFSRTVNNRMRTLAADAEQTETGQVEARNKGCNADVQAYVSKNVHAWNTTFSCLGSAVFLKRSTQRQGTVMDIKNRLYTLRGEVQSYLFGDKLSLSLTGEYMRTTQASDVLASLASVDDVTVNGGVSVFPFKAFEVYVRAYYSCSSLSGGDGRTNVFVDGGIRYSLGKFDWELSGRNLTDRRVYAYSQFSRYDLYVYSFALRPLEVLLSVKYSF</sequence>
<dbReference type="SUPFAM" id="SSF56935">
    <property type="entry name" value="Porins"/>
    <property type="match status" value="1"/>
</dbReference>
<keyword evidence="1" id="KW-0645">Protease</keyword>
<dbReference type="AlphaFoldDB" id="A0A9D1ZIZ7"/>
<name>A0A9D1ZIZ7_9BACE</name>
<protein>
    <submittedName>
        <fullName evidence="1">Carboxypeptidase-like regulatory domain-containing protein</fullName>
    </submittedName>
</protein>
<keyword evidence="1" id="KW-0378">Hydrolase</keyword>
<organism evidence="1 2">
    <name type="scientific">Candidatus Bacteroides pullicola</name>
    <dbReference type="NCBI Taxonomy" id="2838475"/>
    <lineage>
        <taxon>Bacteria</taxon>
        <taxon>Pseudomonadati</taxon>
        <taxon>Bacteroidota</taxon>
        <taxon>Bacteroidia</taxon>
        <taxon>Bacteroidales</taxon>
        <taxon>Bacteroidaceae</taxon>
        <taxon>Bacteroides</taxon>
    </lineage>
</organism>